<name>A0A087G0V3_ARAAL</name>
<evidence type="ECO:0000313" key="2">
    <source>
        <dbReference type="EMBL" id="KFK23505.1"/>
    </source>
</evidence>
<feature type="region of interest" description="Disordered" evidence="1">
    <location>
        <begin position="120"/>
        <end position="151"/>
    </location>
</feature>
<feature type="compositionally biased region" description="Polar residues" evidence="1">
    <location>
        <begin position="136"/>
        <end position="147"/>
    </location>
</feature>
<reference evidence="3" key="1">
    <citation type="journal article" date="2015" name="Nat. Plants">
        <title>Genome expansion of Arabis alpina linked with retrotransposition and reduced symmetric DNA methylation.</title>
        <authorList>
            <person name="Willing E.M."/>
            <person name="Rawat V."/>
            <person name="Mandakova T."/>
            <person name="Maumus F."/>
            <person name="James G.V."/>
            <person name="Nordstroem K.J."/>
            <person name="Becker C."/>
            <person name="Warthmann N."/>
            <person name="Chica C."/>
            <person name="Szarzynska B."/>
            <person name="Zytnicki M."/>
            <person name="Albani M.C."/>
            <person name="Kiefer C."/>
            <person name="Bergonzi S."/>
            <person name="Castaings L."/>
            <person name="Mateos J.L."/>
            <person name="Berns M.C."/>
            <person name="Bujdoso N."/>
            <person name="Piofczyk T."/>
            <person name="de Lorenzo L."/>
            <person name="Barrero-Sicilia C."/>
            <person name="Mateos I."/>
            <person name="Piednoel M."/>
            <person name="Hagmann J."/>
            <person name="Chen-Min-Tao R."/>
            <person name="Iglesias-Fernandez R."/>
            <person name="Schuster S.C."/>
            <person name="Alonso-Blanco C."/>
            <person name="Roudier F."/>
            <person name="Carbonero P."/>
            <person name="Paz-Ares J."/>
            <person name="Davis S.J."/>
            <person name="Pecinka A."/>
            <person name="Quesneville H."/>
            <person name="Colot V."/>
            <person name="Lysak M.A."/>
            <person name="Weigel D."/>
            <person name="Coupland G."/>
            <person name="Schneeberger K."/>
        </authorList>
    </citation>
    <scope>NUCLEOTIDE SEQUENCE [LARGE SCALE GENOMIC DNA]</scope>
    <source>
        <strain evidence="3">cv. Pajares</strain>
    </source>
</reference>
<accession>A0A087G0V3</accession>
<proteinExistence type="predicted"/>
<evidence type="ECO:0000313" key="3">
    <source>
        <dbReference type="Proteomes" id="UP000029120"/>
    </source>
</evidence>
<organism evidence="2 3">
    <name type="scientific">Arabis alpina</name>
    <name type="common">Alpine rock-cress</name>
    <dbReference type="NCBI Taxonomy" id="50452"/>
    <lineage>
        <taxon>Eukaryota</taxon>
        <taxon>Viridiplantae</taxon>
        <taxon>Streptophyta</taxon>
        <taxon>Embryophyta</taxon>
        <taxon>Tracheophyta</taxon>
        <taxon>Spermatophyta</taxon>
        <taxon>Magnoliopsida</taxon>
        <taxon>eudicotyledons</taxon>
        <taxon>Gunneridae</taxon>
        <taxon>Pentapetalae</taxon>
        <taxon>rosids</taxon>
        <taxon>malvids</taxon>
        <taxon>Brassicales</taxon>
        <taxon>Brassicaceae</taxon>
        <taxon>Arabideae</taxon>
        <taxon>Arabis</taxon>
    </lineage>
</organism>
<dbReference type="Gramene" id="KFK23505">
    <property type="protein sequence ID" value="KFK23505"/>
    <property type="gene ID" value="AALP_AAs65394U000100"/>
</dbReference>
<evidence type="ECO:0008006" key="4">
    <source>
        <dbReference type="Google" id="ProtNLM"/>
    </source>
</evidence>
<gene>
    <name evidence="2" type="ORF">AALP_AAs65394U000100</name>
</gene>
<sequence length="314" mass="34604">MVRGYDRIRGKSKIGKFGLWSFHKDVKNHSIQDLKSNKEEEEIKGLQDTEINHCQHCFRLTHLASSCPPELCVHLVGENDKKEEVIQKGIASGLGSLDQAAWEFPRKKSVKRSLNQVDFAANDNSGNQREEARSGDITTVGQGNTKVSGRDGRYIKRDSYRNGLSFRAKEGRVNLYGGGRSGGWPAPLYKPQRDRNILIPSQGPRSVDSRDSTPVVLDKGKGKEIDNMEVNGNVRLEDDDLLTEEGELGVDDFEFEDSGVLLAGTTSHGDDFLNQNEGESGETGGFEGETGNDGDYGTENYYQERDGGSPEATG</sequence>
<evidence type="ECO:0000256" key="1">
    <source>
        <dbReference type="SAM" id="MobiDB-lite"/>
    </source>
</evidence>
<dbReference type="Proteomes" id="UP000029120">
    <property type="component" value="Unassembled WGS sequence"/>
</dbReference>
<keyword evidence="3" id="KW-1185">Reference proteome</keyword>
<protein>
    <recommendedName>
        <fullName evidence="4">Zinc knuckle CX2CX4HX4C domain-containing protein</fullName>
    </recommendedName>
</protein>
<feature type="region of interest" description="Disordered" evidence="1">
    <location>
        <begin position="264"/>
        <end position="314"/>
    </location>
</feature>
<dbReference type="EMBL" id="KL978364">
    <property type="protein sequence ID" value="KFK23505.1"/>
    <property type="molecule type" value="Genomic_DNA"/>
</dbReference>
<dbReference type="AlphaFoldDB" id="A0A087G0V3"/>